<evidence type="ECO:0000256" key="7">
    <source>
        <dbReference type="ARBA" id="ARBA00023237"/>
    </source>
</evidence>
<dbReference type="RefSeq" id="WP_015330325.1">
    <property type="nucleotide sequence ID" value="NC_020054.1"/>
</dbReference>
<keyword evidence="12" id="KW-1185">Reference proteome</keyword>
<evidence type="ECO:0000256" key="8">
    <source>
        <dbReference type="SAM" id="MobiDB-lite"/>
    </source>
</evidence>
<keyword evidence="7" id="KW-0998">Cell outer membrane</keyword>
<dbReference type="Gene3D" id="2.40.170.20">
    <property type="entry name" value="TonB-dependent receptor, beta-barrel domain"/>
    <property type="match status" value="1"/>
</dbReference>
<evidence type="ECO:0000256" key="6">
    <source>
        <dbReference type="ARBA" id="ARBA00023136"/>
    </source>
</evidence>
<protein>
    <submittedName>
        <fullName evidence="11">TonB-dependent receptor</fullName>
    </submittedName>
</protein>
<dbReference type="Gene3D" id="2.170.130.10">
    <property type="entry name" value="TonB-dependent receptor, plug domain"/>
    <property type="match status" value="1"/>
</dbReference>
<dbReference type="GO" id="GO:0044718">
    <property type="term" value="P:siderophore transmembrane transport"/>
    <property type="evidence" value="ECO:0007669"/>
    <property type="project" value="TreeGrafter"/>
</dbReference>
<accession>I0K522</accession>
<keyword evidence="11" id="KW-0675">Receptor</keyword>
<name>I0K522_9BACT</name>
<evidence type="ECO:0000256" key="2">
    <source>
        <dbReference type="ARBA" id="ARBA00022448"/>
    </source>
</evidence>
<organism evidence="11 12">
    <name type="scientific">Fibrella aestuarina BUZ 2</name>
    <dbReference type="NCBI Taxonomy" id="1166018"/>
    <lineage>
        <taxon>Bacteria</taxon>
        <taxon>Pseudomonadati</taxon>
        <taxon>Bacteroidota</taxon>
        <taxon>Cytophagia</taxon>
        <taxon>Cytophagales</taxon>
        <taxon>Spirosomataceae</taxon>
        <taxon>Fibrella</taxon>
    </lineage>
</organism>
<dbReference type="Proteomes" id="UP000011058">
    <property type="component" value="Chromosome"/>
</dbReference>
<feature type="domain" description="Outer membrane protein beta-barrel" evidence="10">
    <location>
        <begin position="389"/>
        <end position="792"/>
    </location>
</feature>
<evidence type="ECO:0000256" key="1">
    <source>
        <dbReference type="ARBA" id="ARBA00004571"/>
    </source>
</evidence>
<sequence>MNLLYGAFLFVLTTTIAFGQTGRITGTLTDSTTHKPVPYATVALMGPTDNVITGVATSDSGTFTLDKVGFGTYKLVVSFVGYRTKRIDAITLSADKPTVELGNVSISTSTNALAEVTVTAVKPMVEDKGDRLVYNAEQDIANVGGTAVDVMRKVPMLTVDLDGNLKMRGSSNIKVLVNGKPSSIMARNLAEALKQMPANTIKSVEVITSPGAKYDAEGSAGVINIITKKALKGSNGSVNATAGNFNSAVGIKWGVKGEKLGLSVSANTYTYRNIGWNEATRTALDPETRQPLSVLFTRSDRDNSGVGGYGEMSLDYDPDTLNRINFAANVWGGNFPMNSTLQNRLTVGSAITQDFVRDVRFRNPYGNGEFNLGWTKTIKKPGSSAAPAEFSILTQYSRMPDNYYYDITQRNRGSEAPTYLERSTNLSRNNEYTVQTDYSRPFEHKGRKDTLTYKLEMGAKGIMRRIGSEFSVDQSLSGLPTDYQLDPSRTNDFAYTQRVAAGYVSMRLESKKKWTATGGLRYEYTGINGDFITTKTQFTSQYGNIVPSLTVSKSWGKHTYKASYTQRISRPLVWYLNPFVNASDSKNLQTGNPFLAPELTHATELAYSTYNDKGMSFNATAYWRQTNNSIEWLQTVGADGVALTRPENIGRNASYGLNTNLTLQPTKELNVSVGADLTYLDLVSVALRQSNAGWVWSTNANASYKLPKDVTLQVNGNFGSGWVSLQGNYGGYYWYSLAAKKELMKKKADLTLALNNPFNQGVYQTGSQSASTFTTDMRSFWVSRSVRLTFAYRFGQMSSGGKQSKKIQNDDSKGGGR</sequence>
<dbReference type="InterPro" id="IPR037066">
    <property type="entry name" value="Plug_dom_sf"/>
</dbReference>
<comment type="subcellular location">
    <subcellularLocation>
        <location evidence="1">Cell outer membrane</location>
        <topology evidence="1">Multi-pass membrane protein</topology>
    </subcellularLocation>
</comment>
<dbReference type="Gene3D" id="2.60.40.1120">
    <property type="entry name" value="Carboxypeptidase-like, regulatory domain"/>
    <property type="match status" value="1"/>
</dbReference>
<dbReference type="InterPro" id="IPR036942">
    <property type="entry name" value="Beta-barrel_TonB_sf"/>
</dbReference>
<evidence type="ECO:0000259" key="10">
    <source>
        <dbReference type="Pfam" id="PF14905"/>
    </source>
</evidence>
<feature type="compositionally biased region" description="Basic and acidic residues" evidence="8">
    <location>
        <begin position="807"/>
        <end position="817"/>
    </location>
</feature>
<dbReference type="SUPFAM" id="SSF56935">
    <property type="entry name" value="Porins"/>
    <property type="match status" value="1"/>
</dbReference>
<evidence type="ECO:0000313" key="12">
    <source>
        <dbReference type="Proteomes" id="UP000011058"/>
    </source>
</evidence>
<proteinExistence type="predicted"/>
<dbReference type="Pfam" id="PF14905">
    <property type="entry name" value="OMP_b-brl_3"/>
    <property type="match status" value="1"/>
</dbReference>
<dbReference type="STRING" id="1166018.FAES_1215"/>
<keyword evidence="4" id="KW-0812">Transmembrane</keyword>
<keyword evidence="2" id="KW-0813">Transport</keyword>
<dbReference type="KEGG" id="fae:FAES_1215"/>
<evidence type="ECO:0000313" key="11">
    <source>
        <dbReference type="EMBL" id="CCG99225.1"/>
    </source>
</evidence>
<dbReference type="SUPFAM" id="SSF49464">
    <property type="entry name" value="Carboxypeptidase regulatory domain-like"/>
    <property type="match status" value="1"/>
</dbReference>
<keyword evidence="3" id="KW-1134">Transmembrane beta strand</keyword>
<dbReference type="InterPro" id="IPR008969">
    <property type="entry name" value="CarboxyPept-like_regulatory"/>
</dbReference>
<dbReference type="GO" id="GO:0009279">
    <property type="term" value="C:cell outer membrane"/>
    <property type="evidence" value="ECO:0007669"/>
    <property type="project" value="UniProtKB-SubCell"/>
</dbReference>
<evidence type="ECO:0000259" key="9">
    <source>
        <dbReference type="Pfam" id="PF07715"/>
    </source>
</evidence>
<dbReference type="Pfam" id="PF13620">
    <property type="entry name" value="CarboxypepD_reg"/>
    <property type="match status" value="1"/>
</dbReference>
<feature type="domain" description="TonB-dependent receptor plug" evidence="9">
    <location>
        <begin position="141"/>
        <end position="222"/>
    </location>
</feature>
<dbReference type="GO" id="GO:0015344">
    <property type="term" value="F:siderophore uptake transmembrane transporter activity"/>
    <property type="evidence" value="ECO:0007669"/>
    <property type="project" value="TreeGrafter"/>
</dbReference>
<dbReference type="InterPro" id="IPR012910">
    <property type="entry name" value="Plug_dom"/>
</dbReference>
<dbReference type="Pfam" id="PF07715">
    <property type="entry name" value="Plug"/>
    <property type="match status" value="1"/>
</dbReference>
<keyword evidence="6" id="KW-0472">Membrane</keyword>
<gene>
    <name evidence="11" type="ORF">FAES_1215</name>
</gene>
<dbReference type="OrthoDB" id="905812at2"/>
<dbReference type="EMBL" id="HE796683">
    <property type="protein sequence ID" value="CCG99225.1"/>
    <property type="molecule type" value="Genomic_DNA"/>
</dbReference>
<evidence type="ECO:0000256" key="4">
    <source>
        <dbReference type="ARBA" id="ARBA00022692"/>
    </source>
</evidence>
<dbReference type="AlphaFoldDB" id="I0K522"/>
<dbReference type="PANTHER" id="PTHR30069:SF29">
    <property type="entry name" value="HEMOGLOBIN AND HEMOGLOBIN-HAPTOGLOBIN-BINDING PROTEIN 1-RELATED"/>
    <property type="match status" value="1"/>
</dbReference>
<evidence type="ECO:0000256" key="5">
    <source>
        <dbReference type="ARBA" id="ARBA00022729"/>
    </source>
</evidence>
<feature type="region of interest" description="Disordered" evidence="8">
    <location>
        <begin position="798"/>
        <end position="817"/>
    </location>
</feature>
<evidence type="ECO:0000256" key="3">
    <source>
        <dbReference type="ARBA" id="ARBA00022452"/>
    </source>
</evidence>
<dbReference type="eggNOG" id="COG4771">
    <property type="taxonomic scope" value="Bacteria"/>
</dbReference>
<dbReference type="HOGENOM" id="CLU_017617_0_1_10"/>
<dbReference type="PATRIC" id="fig|1166018.3.peg.2937"/>
<dbReference type="PANTHER" id="PTHR30069">
    <property type="entry name" value="TONB-DEPENDENT OUTER MEMBRANE RECEPTOR"/>
    <property type="match status" value="1"/>
</dbReference>
<keyword evidence="5" id="KW-0732">Signal</keyword>
<reference evidence="11 12" key="1">
    <citation type="journal article" date="2012" name="J. Bacteriol.">
        <title>Genome Sequence of Fibrella aestuarina BUZ 2T, a Filamentous Marine Bacterium.</title>
        <authorList>
            <person name="Filippini M."/>
            <person name="Qi W."/>
            <person name="Blom J."/>
            <person name="Goesmann A."/>
            <person name="Smits T.H."/>
            <person name="Bagheri H.C."/>
        </authorList>
    </citation>
    <scope>NUCLEOTIDE SEQUENCE [LARGE SCALE GENOMIC DNA]</scope>
    <source>
        <strain evidence="12">BUZ 2T</strain>
    </source>
</reference>
<dbReference type="InterPro" id="IPR039426">
    <property type="entry name" value="TonB-dep_rcpt-like"/>
</dbReference>
<dbReference type="InterPro" id="IPR041700">
    <property type="entry name" value="OMP_b-brl_3"/>
</dbReference>